<dbReference type="Gene3D" id="1.10.150.20">
    <property type="entry name" value="5' to 3' exonuclease, C-terminal subdomain"/>
    <property type="match status" value="1"/>
</dbReference>
<dbReference type="Pfam" id="PF00940">
    <property type="entry name" value="RNA_pol"/>
    <property type="match status" value="1"/>
</dbReference>
<proteinExistence type="inferred from homology"/>
<evidence type="ECO:0000256" key="5">
    <source>
        <dbReference type="ARBA" id="ARBA00022695"/>
    </source>
</evidence>
<dbReference type="GO" id="GO:0034245">
    <property type="term" value="C:mitochondrial DNA-directed RNA polymerase complex"/>
    <property type="evidence" value="ECO:0007669"/>
    <property type="project" value="TreeGrafter"/>
</dbReference>
<accession>A0A843WV38</accession>
<evidence type="ECO:0000256" key="1">
    <source>
        <dbReference type="ARBA" id="ARBA00009493"/>
    </source>
</evidence>
<evidence type="ECO:0000256" key="7">
    <source>
        <dbReference type="ARBA" id="ARBA00048552"/>
    </source>
</evidence>
<sequence>MTSVYGVTYVGAREQIKKRLEERGLIADEKLLFRVSCYAAKVILTALEEMFQAARGIMNWLTQCAKVIASENQPVRWTSPLGLPVVQPYMKSERHLGSSFEIPLCDVQVDK</sequence>
<dbReference type="AlphaFoldDB" id="A0A843WV38"/>
<evidence type="ECO:0000259" key="8">
    <source>
        <dbReference type="Pfam" id="PF00940"/>
    </source>
</evidence>
<dbReference type="SUPFAM" id="SSF56672">
    <property type="entry name" value="DNA/RNA polymerases"/>
    <property type="match status" value="1"/>
</dbReference>
<keyword evidence="4" id="KW-0808">Transferase</keyword>
<dbReference type="EC" id="2.7.7.6" evidence="2"/>
<dbReference type="PANTHER" id="PTHR10102:SF0">
    <property type="entry name" value="DNA-DIRECTED RNA POLYMERASE, MITOCHONDRIAL"/>
    <property type="match status" value="1"/>
</dbReference>
<dbReference type="InterPro" id="IPR043502">
    <property type="entry name" value="DNA/RNA_pol_sf"/>
</dbReference>
<comment type="similarity">
    <text evidence="1">Belongs to the phage and mitochondrial RNA polymerase family.</text>
</comment>
<protein>
    <recommendedName>
        <fullName evidence="2">DNA-directed RNA polymerase</fullName>
        <ecNumber evidence="2">2.7.7.6</ecNumber>
    </recommendedName>
</protein>
<comment type="caution">
    <text evidence="9">The sequence shown here is derived from an EMBL/GenBank/DDBJ whole genome shotgun (WGS) entry which is preliminary data.</text>
</comment>
<dbReference type="PANTHER" id="PTHR10102">
    <property type="entry name" value="DNA-DIRECTED RNA POLYMERASE, MITOCHONDRIAL"/>
    <property type="match status" value="1"/>
</dbReference>
<organism evidence="9 10">
    <name type="scientific">Colocasia esculenta</name>
    <name type="common">Wild taro</name>
    <name type="synonym">Arum esculentum</name>
    <dbReference type="NCBI Taxonomy" id="4460"/>
    <lineage>
        <taxon>Eukaryota</taxon>
        <taxon>Viridiplantae</taxon>
        <taxon>Streptophyta</taxon>
        <taxon>Embryophyta</taxon>
        <taxon>Tracheophyta</taxon>
        <taxon>Spermatophyta</taxon>
        <taxon>Magnoliopsida</taxon>
        <taxon>Liliopsida</taxon>
        <taxon>Araceae</taxon>
        <taxon>Aroideae</taxon>
        <taxon>Colocasieae</taxon>
        <taxon>Colocasia</taxon>
    </lineage>
</organism>
<reference evidence="9" key="1">
    <citation type="submission" date="2017-07" db="EMBL/GenBank/DDBJ databases">
        <title>Taro Niue Genome Assembly and Annotation.</title>
        <authorList>
            <person name="Atibalentja N."/>
            <person name="Keating K."/>
            <person name="Fields C.J."/>
        </authorList>
    </citation>
    <scope>NUCLEOTIDE SEQUENCE</scope>
    <source>
        <strain evidence="9">Niue_2</strain>
        <tissue evidence="9">Leaf</tissue>
    </source>
</reference>
<dbReference type="InterPro" id="IPR046950">
    <property type="entry name" value="DNA-dir_Rpol_C_phage-type"/>
</dbReference>
<evidence type="ECO:0000313" key="9">
    <source>
        <dbReference type="EMBL" id="MQM15243.1"/>
    </source>
</evidence>
<dbReference type="EMBL" id="NMUH01006431">
    <property type="protein sequence ID" value="MQM15243.1"/>
    <property type="molecule type" value="Genomic_DNA"/>
</dbReference>
<feature type="domain" description="DNA-directed RNA polymerase C-terminal" evidence="8">
    <location>
        <begin position="1"/>
        <end position="95"/>
    </location>
</feature>
<evidence type="ECO:0000256" key="2">
    <source>
        <dbReference type="ARBA" id="ARBA00012418"/>
    </source>
</evidence>
<gene>
    <name evidence="9" type="ORF">Taro_048185</name>
</gene>
<name>A0A843WV38_COLES</name>
<evidence type="ECO:0000256" key="6">
    <source>
        <dbReference type="ARBA" id="ARBA00023163"/>
    </source>
</evidence>
<dbReference type="GO" id="GO:0003899">
    <property type="term" value="F:DNA-directed RNA polymerase activity"/>
    <property type="evidence" value="ECO:0007669"/>
    <property type="project" value="UniProtKB-EC"/>
</dbReference>
<evidence type="ECO:0000256" key="3">
    <source>
        <dbReference type="ARBA" id="ARBA00022478"/>
    </source>
</evidence>
<keyword evidence="6" id="KW-0804">Transcription</keyword>
<dbReference type="GO" id="GO:0006390">
    <property type="term" value="P:mitochondrial transcription"/>
    <property type="evidence" value="ECO:0007669"/>
    <property type="project" value="TreeGrafter"/>
</dbReference>
<keyword evidence="10" id="KW-1185">Reference proteome</keyword>
<dbReference type="GO" id="GO:0003677">
    <property type="term" value="F:DNA binding"/>
    <property type="evidence" value="ECO:0007669"/>
    <property type="project" value="InterPro"/>
</dbReference>
<keyword evidence="5" id="KW-0548">Nucleotidyltransferase</keyword>
<dbReference type="InterPro" id="IPR002092">
    <property type="entry name" value="DNA-dir_Rpol_phage-type"/>
</dbReference>
<evidence type="ECO:0000313" key="10">
    <source>
        <dbReference type="Proteomes" id="UP000652761"/>
    </source>
</evidence>
<keyword evidence="3" id="KW-0240">DNA-directed RNA polymerase</keyword>
<dbReference type="Proteomes" id="UP000652761">
    <property type="component" value="Unassembled WGS sequence"/>
</dbReference>
<comment type="catalytic activity">
    <reaction evidence="7">
        <text>RNA(n) + a ribonucleoside 5'-triphosphate = RNA(n+1) + diphosphate</text>
        <dbReference type="Rhea" id="RHEA:21248"/>
        <dbReference type="Rhea" id="RHEA-COMP:14527"/>
        <dbReference type="Rhea" id="RHEA-COMP:17342"/>
        <dbReference type="ChEBI" id="CHEBI:33019"/>
        <dbReference type="ChEBI" id="CHEBI:61557"/>
        <dbReference type="ChEBI" id="CHEBI:140395"/>
        <dbReference type="EC" id="2.7.7.6"/>
    </reaction>
</comment>
<evidence type="ECO:0000256" key="4">
    <source>
        <dbReference type="ARBA" id="ARBA00022679"/>
    </source>
</evidence>